<dbReference type="Proteomes" id="UP001057134">
    <property type="component" value="Chromosome"/>
</dbReference>
<proteinExistence type="inferred from homology"/>
<keyword evidence="4 6" id="KW-1133">Transmembrane helix</keyword>
<feature type="transmembrane region" description="Helical" evidence="6">
    <location>
        <begin position="32"/>
        <end position="51"/>
    </location>
</feature>
<dbReference type="InterPro" id="IPR011053">
    <property type="entry name" value="Single_hybrid_motif"/>
</dbReference>
<name>A0ABY4RLU7_9BACL</name>
<comment type="subcellular location">
    <subcellularLocation>
        <location evidence="1">Membrane</location>
        <topology evidence="1">Single-pass membrane protein</topology>
    </subcellularLocation>
</comment>
<protein>
    <submittedName>
        <fullName evidence="7">Branched-chain alpha-keto acid dehydrogenase subunit E2</fullName>
    </submittedName>
</protein>
<dbReference type="PRINTS" id="PR01490">
    <property type="entry name" value="RTXTOXIND"/>
</dbReference>
<comment type="similarity">
    <text evidence="2">Belongs to the membrane fusion protein (MFP) (TC 8.A.1) family.</text>
</comment>
<reference evidence="7" key="1">
    <citation type="submission" date="2018-02" db="EMBL/GenBank/DDBJ databases">
        <authorList>
            <person name="Kim S.-K."/>
            <person name="Jung H.-I."/>
            <person name="Lee S.-W."/>
        </authorList>
    </citation>
    <scope>NUCLEOTIDE SEQUENCE</scope>
    <source>
        <strain evidence="7">SK3146</strain>
    </source>
</reference>
<dbReference type="EMBL" id="CP027059">
    <property type="protein sequence ID" value="UQZ83123.1"/>
    <property type="molecule type" value="Genomic_DNA"/>
</dbReference>
<evidence type="ECO:0000313" key="7">
    <source>
        <dbReference type="EMBL" id="UQZ83123.1"/>
    </source>
</evidence>
<dbReference type="SUPFAM" id="SSF51230">
    <property type="entry name" value="Single hybrid motif"/>
    <property type="match status" value="1"/>
</dbReference>
<evidence type="ECO:0000256" key="6">
    <source>
        <dbReference type="SAM" id="Phobius"/>
    </source>
</evidence>
<sequence length="291" mass="30870">MNPNIFRQSSLEKMSSPEQLDVLMTIARPRHWIALLSVLTLLAAFFAWAVLGTVTVKMNGNGVLTMHDGLAAIATTSAGQVTDIGVKPGDTVRRGDTVARLFDPSWPEAGDGGNSADNAQRLLLKSKVVSLASGRVLKVLAQPGQWVQVGQPLITLEAEAAADSEDKYEAVVYVPMDESKALKPGTPARVWPNGDSANANGAIIGEIAAVSQIPAALDEAERATGNRELAAAFIAAGPVAEVRVALQKDPGHPTGLRWTARRAESGITLKTGMLCSVQFITGKTRPIEWIF</sequence>
<evidence type="ECO:0000313" key="8">
    <source>
        <dbReference type="Proteomes" id="UP001057134"/>
    </source>
</evidence>
<evidence type="ECO:0000256" key="3">
    <source>
        <dbReference type="ARBA" id="ARBA00022692"/>
    </source>
</evidence>
<evidence type="ECO:0000256" key="2">
    <source>
        <dbReference type="ARBA" id="ARBA00009477"/>
    </source>
</evidence>
<evidence type="ECO:0000256" key="4">
    <source>
        <dbReference type="ARBA" id="ARBA00022989"/>
    </source>
</evidence>
<evidence type="ECO:0000256" key="5">
    <source>
        <dbReference type="ARBA" id="ARBA00023136"/>
    </source>
</evidence>
<evidence type="ECO:0000256" key="1">
    <source>
        <dbReference type="ARBA" id="ARBA00004167"/>
    </source>
</evidence>
<keyword evidence="5 6" id="KW-0472">Membrane</keyword>
<dbReference type="PANTHER" id="PTHR30386:SF26">
    <property type="entry name" value="TRANSPORT PROTEIN COMB"/>
    <property type="match status" value="1"/>
</dbReference>
<dbReference type="InterPro" id="IPR050739">
    <property type="entry name" value="MFP"/>
</dbReference>
<dbReference type="RefSeq" id="WP_249865186.1">
    <property type="nucleotide sequence ID" value="NZ_CP027059.1"/>
</dbReference>
<dbReference type="PANTHER" id="PTHR30386">
    <property type="entry name" value="MEMBRANE FUSION SUBUNIT OF EMRAB-TOLC MULTIDRUG EFFLUX PUMP"/>
    <property type="match status" value="1"/>
</dbReference>
<reference evidence="7" key="2">
    <citation type="journal article" date="2021" name="J Anim Sci Technol">
        <title>Complete genome sequence of Paenibacillus konkukensis sp. nov. SK3146 as a potential probiotic strain.</title>
        <authorList>
            <person name="Jung H.I."/>
            <person name="Park S."/>
            <person name="Niu K.M."/>
            <person name="Lee S.W."/>
            <person name="Kothari D."/>
            <person name="Yi K.J."/>
            <person name="Kim S.K."/>
        </authorList>
    </citation>
    <scope>NUCLEOTIDE SEQUENCE</scope>
    <source>
        <strain evidence="7">SK3146</strain>
    </source>
</reference>
<keyword evidence="3 6" id="KW-0812">Transmembrane</keyword>
<keyword evidence="8" id="KW-1185">Reference proteome</keyword>
<dbReference type="Gene3D" id="2.40.50.100">
    <property type="match status" value="1"/>
</dbReference>
<accession>A0ABY4RLU7</accession>
<organism evidence="7 8">
    <name type="scientific">Paenibacillus konkukensis</name>
    <dbReference type="NCBI Taxonomy" id="2020716"/>
    <lineage>
        <taxon>Bacteria</taxon>
        <taxon>Bacillati</taxon>
        <taxon>Bacillota</taxon>
        <taxon>Bacilli</taxon>
        <taxon>Bacillales</taxon>
        <taxon>Paenibacillaceae</taxon>
        <taxon>Paenibacillus</taxon>
    </lineage>
</organism>
<gene>
    <name evidence="7" type="ORF">SK3146_02284</name>
</gene>